<dbReference type="PIRSF" id="PIRSF029288">
    <property type="entry name" value="SciE_ImpE"/>
    <property type="match status" value="1"/>
</dbReference>
<dbReference type="InterPro" id="IPR011990">
    <property type="entry name" value="TPR-like_helical_dom_sf"/>
</dbReference>
<dbReference type="Gene3D" id="1.25.40.10">
    <property type="entry name" value="Tetratricopeptide repeat domain"/>
    <property type="match status" value="1"/>
</dbReference>
<proteinExistence type="predicted"/>
<evidence type="ECO:0000313" key="2">
    <source>
        <dbReference type="Proteomes" id="UP000315469"/>
    </source>
</evidence>
<dbReference type="RefSeq" id="WP_140916481.1">
    <property type="nucleotide sequence ID" value="NZ_CP045720.1"/>
</dbReference>
<name>A0ABY2ZE99_9GAMM</name>
<dbReference type="EMBL" id="VHJB01000087">
    <property type="protein sequence ID" value="TPV30886.1"/>
    <property type="molecule type" value="Genomic_DNA"/>
</dbReference>
<dbReference type="GeneID" id="90521471"/>
<protein>
    <submittedName>
        <fullName evidence="1">Protein of avirulence locus ImpE</fullName>
    </submittedName>
</protein>
<comment type="caution">
    <text evidence="1">The sequence shown here is derived from an EMBL/GenBank/DDBJ whole genome shotgun (WGS) entry which is preliminary data.</text>
</comment>
<sequence>MESLQHLLANATLGETLADVTRQIQANPANADLRAAFVQLLCLSGNWSRAQTQLQSWLALSPQAQPTVNLLQQAIAGELQRDAVLRGEADPVLPGSAWHWCDTLLAALQADTAGDVARGTALRAEALDLADANPGTATQQDQPTAFSWLMDGDSRFGPVCEVINQGRYYWIPFAAIREMQFQAPASVTDLVWRHTRVQLVDGSEQVCQIPARYPLLAGADERFLRASVTEWKPLGDDTDQFIGQGQKMWLSDSAEFSLLSLQQVTFDNTESADES</sequence>
<dbReference type="InterPro" id="IPR009211">
    <property type="entry name" value="TagJ"/>
</dbReference>
<accession>A0ABY2ZE99</accession>
<evidence type="ECO:0000313" key="1">
    <source>
        <dbReference type="EMBL" id="TPV30886.1"/>
    </source>
</evidence>
<keyword evidence="2" id="KW-1185">Reference proteome</keyword>
<reference evidence="1 2" key="1">
    <citation type="submission" date="2019-06" db="EMBL/GenBank/DDBJ databases">
        <title>Taxogenomics and systematics of the genus Pantoea.</title>
        <authorList>
            <person name="Tambong J.T."/>
        </authorList>
    </citation>
    <scope>NUCLEOTIDE SEQUENCE [LARGE SCALE GENOMIC DNA]</scope>
    <source>
        <strain evidence="1 2">LMG 24197</strain>
    </source>
</reference>
<dbReference type="Pfam" id="PF07024">
    <property type="entry name" value="ImpE"/>
    <property type="match status" value="1"/>
</dbReference>
<gene>
    <name evidence="1" type="ORF">FJW02_19805</name>
</gene>
<organism evidence="1 2">
    <name type="scientific">Pantoea eucalypti</name>
    <dbReference type="NCBI Taxonomy" id="470933"/>
    <lineage>
        <taxon>Bacteria</taxon>
        <taxon>Pseudomonadati</taxon>
        <taxon>Pseudomonadota</taxon>
        <taxon>Gammaproteobacteria</taxon>
        <taxon>Enterobacterales</taxon>
        <taxon>Erwiniaceae</taxon>
        <taxon>Pantoea</taxon>
    </lineage>
</organism>
<dbReference type="Proteomes" id="UP000315469">
    <property type="component" value="Unassembled WGS sequence"/>
</dbReference>
<dbReference type="SUPFAM" id="SSF144059">
    <property type="entry name" value="ImpE-like"/>
    <property type="match status" value="1"/>
</dbReference>